<proteinExistence type="predicted"/>
<evidence type="ECO:0000313" key="2">
    <source>
        <dbReference type="Proteomes" id="UP001519460"/>
    </source>
</evidence>
<dbReference type="EMBL" id="JACVVK020000484">
    <property type="protein sequence ID" value="KAK7471655.1"/>
    <property type="molecule type" value="Genomic_DNA"/>
</dbReference>
<protein>
    <submittedName>
        <fullName evidence="1">Uncharacterized protein</fullName>
    </submittedName>
</protein>
<accession>A0ABD0JDV8</accession>
<name>A0ABD0JDV8_9CAEN</name>
<dbReference type="Proteomes" id="UP001519460">
    <property type="component" value="Unassembled WGS sequence"/>
</dbReference>
<sequence>VGVDEVSRDTMVPMYCGVTDQDPANLTLPSNVPIDWESAVVITSDSVADHGRQ</sequence>
<keyword evidence="2" id="KW-1185">Reference proteome</keyword>
<reference evidence="1 2" key="1">
    <citation type="journal article" date="2023" name="Sci. Data">
        <title>Genome assembly of the Korean intertidal mud-creeper Batillaria attramentaria.</title>
        <authorList>
            <person name="Patra A.K."/>
            <person name="Ho P.T."/>
            <person name="Jun S."/>
            <person name="Lee S.J."/>
            <person name="Kim Y."/>
            <person name="Won Y.J."/>
        </authorList>
    </citation>
    <scope>NUCLEOTIDE SEQUENCE [LARGE SCALE GENOMIC DNA]</scope>
    <source>
        <strain evidence="1">Wonlab-2016</strain>
    </source>
</reference>
<organism evidence="1 2">
    <name type="scientific">Batillaria attramentaria</name>
    <dbReference type="NCBI Taxonomy" id="370345"/>
    <lineage>
        <taxon>Eukaryota</taxon>
        <taxon>Metazoa</taxon>
        <taxon>Spiralia</taxon>
        <taxon>Lophotrochozoa</taxon>
        <taxon>Mollusca</taxon>
        <taxon>Gastropoda</taxon>
        <taxon>Caenogastropoda</taxon>
        <taxon>Sorbeoconcha</taxon>
        <taxon>Cerithioidea</taxon>
        <taxon>Batillariidae</taxon>
        <taxon>Batillaria</taxon>
    </lineage>
</organism>
<feature type="non-terminal residue" evidence="1">
    <location>
        <position position="1"/>
    </location>
</feature>
<dbReference type="AlphaFoldDB" id="A0ABD0JDV8"/>
<evidence type="ECO:0000313" key="1">
    <source>
        <dbReference type="EMBL" id="KAK7471655.1"/>
    </source>
</evidence>
<feature type="non-terminal residue" evidence="1">
    <location>
        <position position="53"/>
    </location>
</feature>
<comment type="caution">
    <text evidence="1">The sequence shown here is derived from an EMBL/GenBank/DDBJ whole genome shotgun (WGS) entry which is preliminary data.</text>
</comment>
<gene>
    <name evidence="1" type="ORF">BaRGS_00035702</name>
</gene>